<evidence type="ECO:0000256" key="5">
    <source>
        <dbReference type="ARBA" id="ARBA00023014"/>
    </source>
</evidence>
<dbReference type="Proteomes" id="UP001194539">
    <property type="component" value="Unassembled WGS sequence"/>
</dbReference>
<evidence type="ECO:0000313" key="6">
    <source>
        <dbReference type="EMBL" id="MBH5392055.1"/>
    </source>
</evidence>
<accession>A0ABS0PG78</accession>
<evidence type="ECO:0000313" key="7">
    <source>
        <dbReference type="Proteomes" id="UP001194539"/>
    </source>
</evidence>
<dbReference type="SUPFAM" id="SSF51905">
    <property type="entry name" value="FAD/NAD(P)-binding domain"/>
    <property type="match status" value="1"/>
</dbReference>
<dbReference type="PANTHER" id="PTHR43498:SF1">
    <property type="entry name" value="COB--COM HETERODISULFIDE REDUCTASE IRON-SULFUR SUBUNIT A"/>
    <property type="match status" value="1"/>
</dbReference>
<evidence type="ECO:0000256" key="1">
    <source>
        <dbReference type="ARBA" id="ARBA00022485"/>
    </source>
</evidence>
<sequence length="447" mass="48195">MAITARDQRKVAALDCDVVIVGAGAAGVAAATTAARAGLNVVLVERYGFCGGGAVAGLSGTICGLYEATESDSRRPTQIVFGFADEFARVLEVRGGLAEPVRYGKTRTRVHDPLVWREAADFLLKEAGVTALYHAVATQALLEGTEAFGGARLWTKEGPLDVRAKLTVDASGDADLIAMAGLPDVIGDHGRVQNPTMIFRMLGVDTDAFVRAYGDDTIMPPEIGEQIIAANASGRYKLPRTKIWLFRTTRPGELLCNCTRITGGDGRELNTLFWRDFAEAEIEGRLQMREYARFFRDNLIGCERAFVNDTGAQVGVRQTRQIVGVEKLTNSDIVGGRKTAEGIARSAWPIELHSGARPKVEWLLDDFYEVPYRCFVPAAGENILAAGRCLSAEHEAVASARVTAQCFAYGHAVGHAAAIAVTNRISPRTISGADLRQVLNRDGARLQ</sequence>
<dbReference type="RefSeq" id="WP_197969584.1">
    <property type="nucleotide sequence ID" value="NZ_JACEGD010000068.1"/>
</dbReference>
<proteinExistence type="predicted"/>
<evidence type="ECO:0000256" key="4">
    <source>
        <dbReference type="ARBA" id="ARBA00023004"/>
    </source>
</evidence>
<evidence type="ECO:0000256" key="2">
    <source>
        <dbReference type="ARBA" id="ARBA00022723"/>
    </source>
</evidence>
<dbReference type="PANTHER" id="PTHR43498">
    <property type="entry name" value="FERREDOXIN:COB-COM HETERODISULFIDE REDUCTASE SUBUNIT A"/>
    <property type="match status" value="1"/>
</dbReference>
<reference evidence="6 7" key="1">
    <citation type="submission" date="2020-07" db="EMBL/GenBank/DDBJ databases">
        <title>Bradyrhizobium diversity isolated from nodules of indigenous legumes of Western Australia.</title>
        <authorList>
            <person name="Klepa M.S."/>
        </authorList>
    </citation>
    <scope>NUCLEOTIDE SEQUENCE [LARGE SCALE GENOMIC DNA]</scope>
    <source>
        <strain evidence="6 7">CNPSo 4019</strain>
    </source>
</reference>
<name>A0ABS0PG78_9BRAD</name>
<dbReference type="InterPro" id="IPR036188">
    <property type="entry name" value="FAD/NAD-bd_sf"/>
</dbReference>
<gene>
    <name evidence="6" type="ORF">H1B27_38250</name>
</gene>
<comment type="caution">
    <text evidence="6">The sequence shown here is derived from an EMBL/GenBank/DDBJ whole genome shotgun (WGS) entry which is preliminary data.</text>
</comment>
<keyword evidence="1" id="KW-0004">4Fe-4S</keyword>
<dbReference type="InterPro" id="IPR039650">
    <property type="entry name" value="HdrA-like"/>
</dbReference>
<dbReference type="Gene3D" id="3.50.50.60">
    <property type="entry name" value="FAD/NAD(P)-binding domain"/>
    <property type="match status" value="1"/>
</dbReference>
<dbReference type="Pfam" id="PF12831">
    <property type="entry name" value="FAD_oxidored"/>
    <property type="match status" value="1"/>
</dbReference>
<organism evidence="6 7">
    <name type="scientific">Bradyrhizobium diversitatis</name>
    <dbReference type="NCBI Taxonomy" id="2755406"/>
    <lineage>
        <taxon>Bacteria</taxon>
        <taxon>Pseudomonadati</taxon>
        <taxon>Pseudomonadota</taxon>
        <taxon>Alphaproteobacteria</taxon>
        <taxon>Hyphomicrobiales</taxon>
        <taxon>Nitrobacteraceae</taxon>
        <taxon>Bradyrhizobium</taxon>
    </lineage>
</organism>
<evidence type="ECO:0000256" key="3">
    <source>
        <dbReference type="ARBA" id="ARBA00023002"/>
    </source>
</evidence>
<keyword evidence="2" id="KW-0479">Metal-binding</keyword>
<keyword evidence="7" id="KW-1185">Reference proteome</keyword>
<keyword evidence="5" id="KW-0411">Iron-sulfur</keyword>
<protein>
    <submittedName>
        <fullName evidence="6">FAD-dependent oxidoreductase</fullName>
    </submittedName>
</protein>
<keyword evidence="3" id="KW-0560">Oxidoreductase</keyword>
<dbReference type="EMBL" id="JACEGD010000068">
    <property type="protein sequence ID" value="MBH5392055.1"/>
    <property type="molecule type" value="Genomic_DNA"/>
</dbReference>
<keyword evidence="4" id="KW-0408">Iron</keyword>